<feature type="transmembrane region" description="Helical" evidence="2">
    <location>
        <begin position="96"/>
        <end position="118"/>
    </location>
</feature>
<sequence>MAALSRAGDAGDRVAHAVAATPSRLRRALSVQRRRWIAFGAAAALLFLYLLAIGDLVFSPSGRWAGMPFAQTEWDRLWNTRAPYLFEPVLVLRAPYAALFLSPVNVLLGAVVALLAAANTAVALAARDEAACRTPRARGLTGLLSVVPGFLLGFACCVPAFLLALGTGTAAAVLPFVVPLRPVFYPLSLILLTVSVVWGARKLDRPAAPNGAEEDALKHGRFAQMPQVPPTSTSPPRSSRPQPGDDGSSSVPPRPT</sequence>
<feature type="transmembrane region" description="Helical" evidence="2">
    <location>
        <begin position="139"/>
        <end position="163"/>
    </location>
</feature>
<feature type="region of interest" description="Disordered" evidence="1">
    <location>
        <begin position="205"/>
        <end position="256"/>
    </location>
</feature>
<keyword evidence="2" id="KW-0812">Transmembrane</keyword>
<keyword evidence="4" id="KW-1185">Reference proteome</keyword>
<feature type="compositionally biased region" description="Polar residues" evidence="1">
    <location>
        <begin position="247"/>
        <end position="256"/>
    </location>
</feature>
<feature type="transmembrane region" description="Helical" evidence="2">
    <location>
        <begin position="36"/>
        <end position="58"/>
    </location>
</feature>
<protein>
    <submittedName>
        <fullName evidence="3">Uncharacterized protein</fullName>
    </submittedName>
</protein>
<proteinExistence type="predicted"/>
<keyword evidence="2" id="KW-0472">Membrane</keyword>
<keyword evidence="2" id="KW-1133">Transmembrane helix</keyword>
<evidence type="ECO:0000256" key="2">
    <source>
        <dbReference type="SAM" id="Phobius"/>
    </source>
</evidence>
<comment type="caution">
    <text evidence="3">The sequence shown here is derived from an EMBL/GenBank/DDBJ whole genome shotgun (WGS) entry which is preliminary data.</text>
</comment>
<dbReference type="AlphaFoldDB" id="A0A117RXV8"/>
<accession>A0A117RXV8</accession>
<feature type="transmembrane region" description="Helical" evidence="2">
    <location>
        <begin position="183"/>
        <end position="200"/>
    </location>
</feature>
<evidence type="ECO:0000256" key="1">
    <source>
        <dbReference type="SAM" id="MobiDB-lite"/>
    </source>
</evidence>
<evidence type="ECO:0000313" key="3">
    <source>
        <dbReference type="EMBL" id="KUO14974.1"/>
    </source>
</evidence>
<reference evidence="3 4" key="1">
    <citation type="submission" date="2015-10" db="EMBL/GenBank/DDBJ databases">
        <title>Draft genome sequence of Streptomyces sp. RV15, isolated from a marine sponge.</title>
        <authorList>
            <person name="Ruckert C."/>
            <person name="Abdelmohsen U.R."/>
            <person name="Winkler A."/>
            <person name="Hentschel U."/>
            <person name="Kalinowski J."/>
            <person name="Kampfer P."/>
            <person name="Glaeser S."/>
        </authorList>
    </citation>
    <scope>NUCLEOTIDE SEQUENCE [LARGE SCALE GENOMIC DNA]</scope>
    <source>
        <strain evidence="3 4">RV15</strain>
    </source>
</reference>
<dbReference type="EMBL" id="LMXB01000126">
    <property type="protein sequence ID" value="KUO14974.1"/>
    <property type="molecule type" value="Genomic_DNA"/>
</dbReference>
<organism evidence="3 4">
    <name type="scientific">Streptomyces dysideae</name>
    <dbReference type="NCBI Taxonomy" id="909626"/>
    <lineage>
        <taxon>Bacteria</taxon>
        <taxon>Bacillati</taxon>
        <taxon>Actinomycetota</taxon>
        <taxon>Actinomycetes</taxon>
        <taxon>Kitasatosporales</taxon>
        <taxon>Streptomycetaceae</taxon>
        <taxon>Streptomyces</taxon>
    </lineage>
</organism>
<dbReference type="Proteomes" id="UP000053260">
    <property type="component" value="Unassembled WGS sequence"/>
</dbReference>
<evidence type="ECO:0000313" key="4">
    <source>
        <dbReference type="Proteomes" id="UP000053260"/>
    </source>
</evidence>
<name>A0A117RXV8_9ACTN</name>
<gene>
    <name evidence="3" type="ORF">AQJ91_43705</name>
</gene>